<evidence type="ECO:0000256" key="8">
    <source>
        <dbReference type="ARBA" id="ARBA00022692"/>
    </source>
</evidence>
<dbReference type="OrthoDB" id="676979at2759"/>
<dbReference type="InterPro" id="IPR009003">
    <property type="entry name" value="Peptidase_S1_PA"/>
</dbReference>
<protein>
    <recommendedName>
        <fullName evidence="28">Toll-like receptor 3</fullName>
    </recommendedName>
</protein>
<evidence type="ECO:0000256" key="1">
    <source>
        <dbReference type="ARBA" id="ARBA00004479"/>
    </source>
</evidence>
<keyword evidence="5" id="KW-0399">Innate immunity</keyword>
<dbReference type="Proteomes" id="UP000796761">
    <property type="component" value="Unassembled WGS sequence"/>
</dbReference>
<keyword evidence="9" id="KW-0732">Signal</keyword>
<dbReference type="SUPFAM" id="SSF52200">
    <property type="entry name" value="Toll/Interleukin receptor TIR domain"/>
    <property type="match status" value="1"/>
</dbReference>
<dbReference type="SMART" id="SM00223">
    <property type="entry name" value="APPLE"/>
    <property type="match status" value="4"/>
</dbReference>
<dbReference type="GO" id="GO:0045087">
    <property type="term" value="P:innate immune response"/>
    <property type="evidence" value="ECO:0007669"/>
    <property type="project" value="UniProtKB-KW"/>
</dbReference>
<dbReference type="InterPro" id="IPR017972">
    <property type="entry name" value="Cyt_P450_CS"/>
</dbReference>
<evidence type="ECO:0000256" key="14">
    <source>
        <dbReference type="ARBA" id="ARBA00023136"/>
    </source>
</evidence>
<dbReference type="PROSITE" id="PS50948">
    <property type="entry name" value="PAN"/>
    <property type="match status" value="2"/>
</dbReference>
<evidence type="ECO:0000256" key="20">
    <source>
        <dbReference type="RuleBase" id="RU363034"/>
    </source>
</evidence>
<evidence type="ECO:0000256" key="15">
    <source>
        <dbReference type="ARBA" id="ARBA00023157"/>
    </source>
</evidence>
<proteinExistence type="inferred from homology"/>
<dbReference type="Pfam" id="PF00089">
    <property type="entry name" value="Trypsin"/>
    <property type="match status" value="1"/>
</dbReference>
<dbReference type="SUPFAM" id="SSF50494">
    <property type="entry name" value="Trypsin-like serine proteases"/>
    <property type="match status" value="1"/>
</dbReference>
<comment type="similarity">
    <text evidence="18">Belongs to the peptidase S1 family. CLIP subfamily.</text>
</comment>
<evidence type="ECO:0000313" key="26">
    <source>
        <dbReference type="EMBL" id="TRZ23203.1"/>
    </source>
</evidence>
<accession>A0A8K1GRU9</accession>
<dbReference type="GO" id="GO:0004497">
    <property type="term" value="F:monooxygenase activity"/>
    <property type="evidence" value="ECO:0007669"/>
    <property type="project" value="InterPro"/>
</dbReference>
<feature type="compositionally biased region" description="Polar residues" evidence="21">
    <location>
        <begin position="1234"/>
        <end position="1243"/>
    </location>
</feature>
<dbReference type="Pfam" id="PF00024">
    <property type="entry name" value="PAN_1"/>
    <property type="match status" value="3"/>
</dbReference>
<dbReference type="SMART" id="SM00364">
    <property type="entry name" value="LRR_BAC"/>
    <property type="match status" value="5"/>
</dbReference>
<evidence type="ECO:0000256" key="13">
    <source>
        <dbReference type="ARBA" id="ARBA00023004"/>
    </source>
</evidence>
<keyword evidence="13 19" id="KW-0408">Iron</keyword>
<feature type="binding site" description="axial binding residue" evidence="19">
    <location>
        <position position="1828"/>
    </location>
    <ligand>
        <name>heme</name>
        <dbReference type="ChEBI" id="CHEBI:30413"/>
    </ligand>
    <ligandPart>
        <name>Fe</name>
        <dbReference type="ChEBI" id="CHEBI:18248"/>
    </ligandPart>
</feature>
<dbReference type="GO" id="GO:0005506">
    <property type="term" value="F:iron ion binding"/>
    <property type="evidence" value="ECO:0007669"/>
    <property type="project" value="InterPro"/>
</dbReference>
<dbReference type="GO" id="GO:0006954">
    <property type="term" value="P:inflammatory response"/>
    <property type="evidence" value="ECO:0007669"/>
    <property type="project" value="UniProtKB-KW"/>
</dbReference>
<dbReference type="InterPro" id="IPR033116">
    <property type="entry name" value="TRYPSIN_SER"/>
</dbReference>
<dbReference type="PRINTS" id="PR00463">
    <property type="entry name" value="EP450I"/>
</dbReference>
<keyword evidence="20" id="KW-0645">Protease</keyword>
<keyword evidence="8 22" id="KW-0812">Transmembrane</keyword>
<dbReference type="InterPro" id="IPR032675">
    <property type="entry name" value="LRR_dom_sf"/>
</dbReference>
<keyword evidence="27" id="KW-1185">Reference proteome</keyword>
<feature type="transmembrane region" description="Helical" evidence="22">
    <location>
        <begin position="720"/>
        <end position="741"/>
    </location>
</feature>
<evidence type="ECO:0000256" key="11">
    <source>
        <dbReference type="ARBA" id="ARBA00022859"/>
    </source>
</evidence>
<evidence type="ECO:0000259" key="24">
    <source>
        <dbReference type="PROSITE" id="PS50240"/>
    </source>
</evidence>
<dbReference type="PANTHER" id="PTHR31997">
    <property type="entry name" value="AGAP003710-PA"/>
    <property type="match status" value="1"/>
</dbReference>
<evidence type="ECO:0000256" key="3">
    <source>
        <dbReference type="ARBA" id="ARBA00009634"/>
    </source>
</evidence>
<comment type="cofactor">
    <cofactor evidence="19">
        <name>heme</name>
        <dbReference type="ChEBI" id="CHEBI:30413"/>
    </cofactor>
</comment>
<dbReference type="PROSITE" id="PS00134">
    <property type="entry name" value="TRYPSIN_HIS"/>
    <property type="match status" value="1"/>
</dbReference>
<keyword evidence="7 19" id="KW-0349">Heme</keyword>
<comment type="similarity">
    <text evidence="4">Belongs to the cytochrome P450 family.</text>
</comment>
<keyword evidence="12 22" id="KW-1133">Transmembrane helix</keyword>
<keyword evidence="6" id="KW-0433">Leucine-rich repeat</keyword>
<organism evidence="26 27">
    <name type="scientific">Zosterops borbonicus</name>
    <dbReference type="NCBI Taxonomy" id="364589"/>
    <lineage>
        <taxon>Eukaryota</taxon>
        <taxon>Metazoa</taxon>
        <taxon>Chordata</taxon>
        <taxon>Craniata</taxon>
        <taxon>Vertebrata</taxon>
        <taxon>Euteleostomi</taxon>
        <taxon>Archelosauria</taxon>
        <taxon>Archosauria</taxon>
        <taxon>Dinosauria</taxon>
        <taxon>Saurischia</taxon>
        <taxon>Theropoda</taxon>
        <taxon>Coelurosauria</taxon>
        <taxon>Aves</taxon>
        <taxon>Neognathae</taxon>
        <taxon>Neoaves</taxon>
        <taxon>Telluraves</taxon>
        <taxon>Australaves</taxon>
        <taxon>Passeriformes</taxon>
        <taxon>Sylvioidea</taxon>
        <taxon>Zosteropidae</taxon>
        <taxon>Zosterops</taxon>
    </lineage>
</organism>
<evidence type="ECO:0000259" key="23">
    <source>
        <dbReference type="PROSITE" id="PS50104"/>
    </source>
</evidence>
<name>A0A8K1GRU9_9PASS</name>
<dbReference type="GO" id="GO:0016705">
    <property type="term" value="F:oxidoreductase activity, acting on paired donors, with incorporation or reduction of molecular oxygen"/>
    <property type="evidence" value="ECO:0007669"/>
    <property type="project" value="InterPro"/>
</dbReference>
<evidence type="ECO:0000256" key="9">
    <source>
        <dbReference type="ARBA" id="ARBA00022729"/>
    </source>
</evidence>
<evidence type="ECO:0000256" key="22">
    <source>
        <dbReference type="SAM" id="Phobius"/>
    </source>
</evidence>
<dbReference type="Pfam" id="PF00067">
    <property type="entry name" value="p450"/>
    <property type="match status" value="1"/>
</dbReference>
<feature type="region of interest" description="Disordered" evidence="21">
    <location>
        <begin position="1374"/>
        <end position="1395"/>
    </location>
</feature>
<dbReference type="GO" id="GO:0016020">
    <property type="term" value="C:membrane"/>
    <property type="evidence" value="ECO:0007669"/>
    <property type="project" value="UniProtKB-SubCell"/>
</dbReference>
<dbReference type="PANTHER" id="PTHR31997:SF2">
    <property type="entry name" value="PROTEIN FAM149A"/>
    <property type="match status" value="1"/>
</dbReference>
<evidence type="ECO:0000256" key="10">
    <source>
        <dbReference type="ARBA" id="ARBA00022737"/>
    </source>
</evidence>
<dbReference type="PRINTS" id="PR00005">
    <property type="entry name" value="APPLEDOMAIN"/>
</dbReference>
<dbReference type="InterPro" id="IPR003591">
    <property type="entry name" value="Leu-rich_rpt_typical-subtyp"/>
</dbReference>
<evidence type="ECO:0000256" key="7">
    <source>
        <dbReference type="ARBA" id="ARBA00022617"/>
    </source>
</evidence>
<evidence type="ECO:0000256" key="17">
    <source>
        <dbReference type="ARBA" id="ARBA00023198"/>
    </source>
</evidence>
<keyword evidence="20" id="KW-0378">Hydrolase</keyword>
<dbReference type="SMART" id="SM00365">
    <property type="entry name" value="LRR_SD22"/>
    <property type="match status" value="6"/>
</dbReference>
<dbReference type="InterPro" id="IPR036396">
    <property type="entry name" value="Cyt_P450_sf"/>
</dbReference>
<dbReference type="CDD" id="cd01100">
    <property type="entry name" value="APPLE_Factor_XI_like"/>
    <property type="match status" value="4"/>
</dbReference>
<evidence type="ECO:0000256" key="16">
    <source>
        <dbReference type="ARBA" id="ARBA00023170"/>
    </source>
</evidence>
<evidence type="ECO:0000256" key="21">
    <source>
        <dbReference type="SAM" id="MobiDB-lite"/>
    </source>
</evidence>
<dbReference type="InterPro" id="IPR039630">
    <property type="entry name" value="FAM149"/>
</dbReference>
<dbReference type="PROSITE" id="PS51450">
    <property type="entry name" value="LRR"/>
    <property type="match status" value="2"/>
</dbReference>
<dbReference type="InterPro" id="IPR043504">
    <property type="entry name" value="Peptidase_S1_PA_chymotrypsin"/>
</dbReference>
<dbReference type="SMART" id="SM00369">
    <property type="entry name" value="LRR_TYP"/>
    <property type="match status" value="16"/>
</dbReference>
<dbReference type="InterPro" id="IPR001128">
    <property type="entry name" value="Cyt_P450"/>
</dbReference>
<comment type="caution">
    <text evidence="26">The sequence shown here is derived from an EMBL/GenBank/DDBJ whole genome shotgun (WGS) entry which is preliminary data.</text>
</comment>
<dbReference type="EMBL" id="SWJQ01000081">
    <property type="protein sequence ID" value="TRZ23203.1"/>
    <property type="molecule type" value="Genomic_DNA"/>
</dbReference>
<evidence type="ECO:0000256" key="18">
    <source>
        <dbReference type="ARBA" id="ARBA00024195"/>
    </source>
</evidence>
<keyword evidence="17" id="KW-0395">Inflammatory response</keyword>
<feature type="domain" description="TIR" evidence="23">
    <location>
        <begin position="770"/>
        <end position="948"/>
    </location>
</feature>
<feature type="region of interest" description="Disordered" evidence="21">
    <location>
        <begin position="1226"/>
        <end position="1252"/>
    </location>
</feature>
<dbReference type="InterPro" id="IPR000177">
    <property type="entry name" value="Apple"/>
</dbReference>
<evidence type="ECO:0000256" key="2">
    <source>
        <dbReference type="ARBA" id="ARBA00008309"/>
    </source>
</evidence>
<dbReference type="PROSITE" id="PS00086">
    <property type="entry name" value="CYTOCHROME_P450"/>
    <property type="match status" value="1"/>
</dbReference>
<dbReference type="Gene3D" id="3.80.10.10">
    <property type="entry name" value="Ribonuclease Inhibitor"/>
    <property type="match status" value="1"/>
</dbReference>
<dbReference type="GO" id="GO:0004252">
    <property type="term" value="F:serine-type endopeptidase activity"/>
    <property type="evidence" value="ECO:0007669"/>
    <property type="project" value="InterPro"/>
</dbReference>
<feature type="domain" description="Apple" evidence="25">
    <location>
        <begin position="1897"/>
        <end position="1980"/>
    </location>
</feature>
<dbReference type="SMART" id="SM00082">
    <property type="entry name" value="LRRCT"/>
    <property type="match status" value="1"/>
</dbReference>
<dbReference type="InterPro" id="IPR022194">
    <property type="entry name" value="DUF3719"/>
</dbReference>
<dbReference type="Pfam" id="PF01582">
    <property type="entry name" value="TIR"/>
    <property type="match status" value="1"/>
</dbReference>
<dbReference type="PROSITE" id="PS50240">
    <property type="entry name" value="TRYPSIN_DOM"/>
    <property type="match status" value="1"/>
</dbReference>
<keyword evidence="10" id="KW-0677">Repeat</keyword>
<evidence type="ECO:0000256" key="5">
    <source>
        <dbReference type="ARBA" id="ARBA00022588"/>
    </source>
</evidence>
<keyword evidence="16" id="KW-0675">Receptor</keyword>
<dbReference type="Gene3D" id="3.40.50.10140">
    <property type="entry name" value="Toll/interleukin-1 receptor homology (TIR) domain"/>
    <property type="match status" value="1"/>
</dbReference>
<dbReference type="Gene3D" id="1.10.630.10">
    <property type="entry name" value="Cytochrome P450"/>
    <property type="match status" value="1"/>
</dbReference>
<evidence type="ECO:0000256" key="4">
    <source>
        <dbReference type="ARBA" id="ARBA00010617"/>
    </source>
</evidence>
<dbReference type="InterPro" id="IPR003609">
    <property type="entry name" value="Pan_app"/>
</dbReference>
<dbReference type="GO" id="GO:0006508">
    <property type="term" value="P:proteolysis"/>
    <property type="evidence" value="ECO:0007669"/>
    <property type="project" value="UniProtKB-KW"/>
</dbReference>
<keyword evidence="14 22" id="KW-0472">Membrane</keyword>
<keyword evidence="19" id="KW-0479">Metal-binding</keyword>
<dbReference type="FunFam" id="2.40.10.10:FF:000002">
    <property type="entry name" value="Transmembrane protease serine"/>
    <property type="match status" value="1"/>
</dbReference>
<dbReference type="FunFam" id="3.80.10.10:FF:000137">
    <property type="entry name" value="Toll-like receptor 3"/>
    <property type="match status" value="1"/>
</dbReference>
<dbReference type="InterPro" id="IPR041015">
    <property type="entry name" value="TLR3_TMD"/>
</dbReference>
<dbReference type="SUPFAM" id="SSF52058">
    <property type="entry name" value="L domain-like"/>
    <property type="match status" value="2"/>
</dbReference>
<dbReference type="Gene3D" id="3.50.4.10">
    <property type="entry name" value="Hepatocyte Growth Factor"/>
    <property type="match status" value="4"/>
</dbReference>
<dbReference type="InterPro" id="IPR018114">
    <property type="entry name" value="TRYPSIN_HIS"/>
</dbReference>
<sequence>MGAIIVFSAWEPILLRLNSLVNRDRMMRNAILWWSSLYFRLMFVFWVCASAGKQCHIQNEMADCSHLKLTQIPSDLPNNITGLDISHNQLKQLGPANLTKYSQLVYLNAGYNTISKLQPELCQNVPLLQILKLEHNQLSKLPDRVFASCTNLMELSLGYNRVNIKNGPFNTLKNLTILDLSHNSLKSANLGLEQQLEKLHDLMLGGNQITELKKEDFSFLSNASLNSLDLSSNPLKEFHTGCFHTIGNLFGLILNNVELGENRTKKLCTELSNTAIRNLSLSHVKLSYIGKSTFQGLQGTNLTILNLSQNSLSVIENDSFQWLSSLQYLNLKLNNIHVSSRLFYGLSSLKHLNLINALTGKIEDFSFNWLYHLEYLIMDNNNFPAITANMFTGLNNLKYLSLCNCNINLQRITNKTFSSLANSSLQVLNLTKTRISTIESEAFSSLGHLKILDLGLNEISQQLTGHEFKGLNNIHDIYLSYNKNLTLQSESFIFVPSLRKLMLRKVGCSNLALSRSPFHPLRNLTILDISNNNIANIKEDLFDGLDKLGILDLQHNNLARLWKHANPGGPVLFLKGLPNLQILNLKSNGLDEIPVEVFKGLFQLKHLDLGSNNLNLLPATLFDDQASLNSLNLQKNLITSVEENVFGPAFRSLRRLEMDSNPFDCTCESIAWFADWLNKTQVDIPGLRSQYICNTPPKYHGSLVLYFDSSACKDSAPFKLFFVISATTVMLLIFIVFTIHFEGWRIAFYWNILVNRMLGFKEFERQQEQYYYDAYVIHASEDKNWVSKNFMSLEKINHFEIKFCLEERDFEAGVSEFEATINSIKMSRKIIFVVTEHLLQDPWCKKKGLSRGSPNRCLSGKTGVSLPSVFARNVQEAIDGYTCETLSSLSSSGCTTPVALSNSWSGINSYTTSLSTERSSIYSWRDDEFDKANTERVHQLFWEIDEMLFEGKVTSQTENLQAECADWVEQFPHIRVLGKQLLLPKDEGFQHFQSRNDAHVDTKCVPGLLECTGHTKELCISGSKLIPAASPMHTSLDSSSTRISASDSAMYSFLEEEIYDEDGKIEEYLAFDNKELEDEIWEQKKKRLSEKRCKRGIPPVSPNACIRDAVASEVFDDIWSNVIGILEELIKKNWETSIPECDQQIEKLKTVTAKLPHFPVVHVTADAGTIPLSRGSEARNVSFGAHSVSSQVHRFSSKFYNDLNGVMTIQAKPLQQRHTATAEKIQNEQEDKQCSITSSTPNSAHARLGRISDNSVLSSSPALLASSRKLPRLPSLTSDRPYSEVPSTHNNEICKGKKLVGSGDRLSSAHASATWNKLPPIYSEAAEQHVSLPRVQQSSHQGQYAHSRVSSAVAGRTEQQPLRERTVTVNQFSRPNTTHTFRRDTPQKKSLTPVDFGNHRRTGQGFLITGVCGMKALLNLLPVAHTPLCEFVMSVYASSALCTCIAGCAAVDAAKERLMGRGSMVKSSVILNSSKHIEKSYLYKFLHPWLGTGLLTSTGDKWRSRRKMITPTFHFAILNDFLEVMNEQGNILVKKLEKHVDKEPFDVFMDITLCALDIICETAMGRNVGAQKNKDSDYVSAIYRMSDLIQRRQLSPWLWPDFLYIFFKQGREHKRSLNILHNFTDTVIAEKAEEFKSTKQKKHDNDGNCEESGSKKRKAFLDMLLNATDDEGKKLSYRDIREEVDTFMFEGHDTTAAAINWVLYLLGRNPEVQKKVHRELDEVFDNTERSVTTDDLKNLRYLECVVKEALRLYPSVPMFARTLREDCCIKGYQIPRGANILVLTYALHRDPEVFPDPEEFRPERFLPENSKGRHPYAYVPFSAGPRNCIGQRFAQMEEKTLLALILRRFWVESCHKPEELVECKPDPCIQTYYVFRMHWIYRTFYFIFLLASVYSECVTQIYENTVFHGGDLTTVFTPTANYCQIVCTYHPTCLLFTYLPATWTKDPAKRFSCYLKDSDTEILPKVDMEGAISGHSLKQCNQISACSPDVHVGLDMEGNIFDTTTADSYRECQKRCTNDNRCHFFTYASETFHNASFCKKCFLKHTSVGTPANIKVLDEVVSGFSLKPCQLSELDCQMDIFEDQEFSGINITSFFTPDISVCQTTCSYFPMCLFFTFFTRNRQIESQRNLCLLKTSLSGIPEALIAQENAVSGFGLLNCRRSLPACHSRTYMHMDFLGDELNVTYTKGHRACQQVCTDMIRCQFFSYSLLQDSCSEEGKCKCHLRMSSNGSPVKIVHGLGSISGYSLRLCKKKASTVCMQHSARTIRIVGGTDSSPGEWPWQVSLHAKLSRQRHLCGGSIISNQWILTAAHCVTSLENPNIWHIYAGILRQSEINEDTPFFKVEEIIVHSQYKHAHIGYDIALMKLAKPMNFTDLQLPICLPSKEDTNVFYTDCWVTGWGYRKEKGGRVQDILQKAPVPFMSKEECQARYRRRRIGDKVICAGYDEGGRDACKGDSGGPLSCRHEEVWYLVGITSWGEGCARPRQPGVYTKVADYSDWILEKTTT</sequence>
<comment type="similarity">
    <text evidence="2">Belongs to the FAM149 family.</text>
</comment>
<dbReference type="Gene3D" id="2.40.10.10">
    <property type="entry name" value="Trypsin-like serine proteases"/>
    <property type="match status" value="2"/>
</dbReference>
<dbReference type="SUPFAM" id="SSF48264">
    <property type="entry name" value="Cytochrome P450"/>
    <property type="match status" value="1"/>
</dbReference>
<feature type="domain" description="Apple" evidence="25">
    <location>
        <begin position="1986"/>
        <end position="2069"/>
    </location>
</feature>
<dbReference type="PROSITE" id="PS00135">
    <property type="entry name" value="TRYPSIN_SER"/>
    <property type="match status" value="1"/>
</dbReference>
<dbReference type="InterPro" id="IPR002401">
    <property type="entry name" value="Cyt_P450_E_grp-I"/>
</dbReference>
<gene>
    <name evidence="26" type="ORF">HGM15179_003904</name>
</gene>
<dbReference type="PROSITE" id="PS50104">
    <property type="entry name" value="TIR"/>
    <property type="match status" value="1"/>
</dbReference>
<evidence type="ECO:0008006" key="28">
    <source>
        <dbReference type="Google" id="ProtNLM"/>
    </source>
</evidence>
<comment type="subcellular location">
    <subcellularLocation>
        <location evidence="1">Membrane</location>
        <topology evidence="1">Single-pass type I membrane protein</topology>
    </subcellularLocation>
</comment>
<dbReference type="Pfam" id="PF14295">
    <property type="entry name" value="PAN_4"/>
    <property type="match status" value="1"/>
</dbReference>
<dbReference type="GO" id="GO:0020037">
    <property type="term" value="F:heme binding"/>
    <property type="evidence" value="ECO:0007669"/>
    <property type="project" value="InterPro"/>
</dbReference>
<keyword evidence="11" id="KW-0391">Immunity</keyword>
<keyword evidence="15" id="KW-1015">Disulfide bond</keyword>
<evidence type="ECO:0000259" key="25">
    <source>
        <dbReference type="PROSITE" id="PS50948"/>
    </source>
</evidence>
<evidence type="ECO:0000313" key="27">
    <source>
        <dbReference type="Proteomes" id="UP000796761"/>
    </source>
</evidence>
<feature type="domain" description="Peptidase S1" evidence="24">
    <location>
        <begin position="2268"/>
        <end position="2504"/>
    </location>
</feature>
<dbReference type="InterPro" id="IPR001611">
    <property type="entry name" value="Leu-rich_rpt"/>
</dbReference>
<evidence type="ECO:0000256" key="19">
    <source>
        <dbReference type="PIRSR" id="PIRSR602401-1"/>
    </source>
</evidence>
<evidence type="ECO:0000256" key="12">
    <source>
        <dbReference type="ARBA" id="ARBA00022989"/>
    </source>
</evidence>
<dbReference type="SMART" id="SM00020">
    <property type="entry name" value="Tryp_SPc"/>
    <property type="match status" value="1"/>
</dbReference>
<dbReference type="GO" id="GO:0007165">
    <property type="term" value="P:signal transduction"/>
    <property type="evidence" value="ECO:0007669"/>
    <property type="project" value="InterPro"/>
</dbReference>
<dbReference type="Pfam" id="PF12516">
    <property type="entry name" value="DUF3719"/>
    <property type="match status" value="1"/>
</dbReference>
<dbReference type="CDD" id="cd00190">
    <property type="entry name" value="Tryp_SPc"/>
    <property type="match status" value="1"/>
</dbReference>
<dbReference type="Pfam" id="PF17968">
    <property type="entry name" value="Tlr3_TMD"/>
    <property type="match status" value="1"/>
</dbReference>
<dbReference type="GO" id="GO:0005576">
    <property type="term" value="C:extracellular region"/>
    <property type="evidence" value="ECO:0007669"/>
    <property type="project" value="InterPro"/>
</dbReference>
<dbReference type="InterPro" id="IPR000483">
    <property type="entry name" value="Cys-rich_flank_reg_C"/>
</dbReference>
<dbReference type="InterPro" id="IPR001254">
    <property type="entry name" value="Trypsin_dom"/>
</dbReference>
<reference evidence="26" key="1">
    <citation type="submission" date="2019-04" db="EMBL/GenBank/DDBJ databases">
        <title>Genome assembly of Zosterops borbonicus 15179.</title>
        <authorList>
            <person name="Leroy T."/>
            <person name="Anselmetti Y."/>
            <person name="Tilak M.-K."/>
            <person name="Nabholz B."/>
        </authorList>
    </citation>
    <scope>NUCLEOTIDE SEQUENCE</scope>
    <source>
        <strain evidence="26">HGM_15179</strain>
        <tissue evidence="26">Muscle</tissue>
    </source>
</reference>
<dbReference type="Pfam" id="PF13855">
    <property type="entry name" value="LRR_8"/>
    <property type="match status" value="5"/>
</dbReference>
<comment type="similarity">
    <text evidence="3">Belongs to the Toll-like receptor family.</text>
</comment>
<feature type="transmembrane region" description="Helical" evidence="22">
    <location>
        <begin position="31"/>
        <end position="52"/>
    </location>
</feature>
<keyword evidence="20" id="KW-0720">Serine protease</keyword>
<dbReference type="InterPro" id="IPR035897">
    <property type="entry name" value="Toll_tir_struct_dom_sf"/>
</dbReference>
<evidence type="ECO:0000256" key="6">
    <source>
        <dbReference type="ARBA" id="ARBA00022614"/>
    </source>
</evidence>
<dbReference type="InterPro" id="IPR000157">
    <property type="entry name" value="TIR_dom"/>
</dbReference>
<dbReference type="SMART" id="SM00255">
    <property type="entry name" value="TIR"/>
    <property type="match status" value="1"/>
</dbReference>
<dbReference type="PRINTS" id="PR00385">
    <property type="entry name" value="P450"/>
</dbReference>